<sequence length="71" mass="7925">MLLLEGGASVSPAGHRKCRLSSRKQRNLACSSDIAELFNSTSIGKWSLTFTNWKTKGSDKNQQKRDIKTLK</sequence>
<gene>
    <name evidence="1" type="ORF">KC01_LOCUS32714</name>
</gene>
<organism evidence="1 2">
    <name type="scientific">Knipowitschia caucasica</name>
    <name type="common">Caucasian dwarf goby</name>
    <name type="synonym">Pomatoschistus caucasicus</name>
    <dbReference type="NCBI Taxonomy" id="637954"/>
    <lineage>
        <taxon>Eukaryota</taxon>
        <taxon>Metazoa</taxon>
        <taxon>Chordata</taxon>
        <taxon>Craniata</taxon>
        <taxon>Vertebrata</taxon>
        <taxon>Euteleostomi</taxon>
        <taxon>Actinopterygii</taxon>
        <taxon>Neopterygii</taxon>
        <taxon>Teleostei</taxon>
        <taxon>Neoteleostei</taxon>
        <taxon>Acanthomorphata</taxon>
        <taxon>Gobiaria</taxon>
        <taxon>Gobiiformes</taxon>
        <taxon>Gobioidei</taxon>
        <taxon>Gobiidae</taxon>
        <taxon>Gobiinae</taxon>
        <taxon>Knipowitschia</taxon>
    </lineage>
</organism>
<proteinExistence type="predicted"/>
<protein>
    <submittedName>
        <fullName evidence="1">Uncharacterized protein</fullName>
    </submittedName>
</protein>
<dbReference type="AlphaFoldDB" id="A0AAV2LW62"/>
<dbReference type="EMBL" id="OZ035827">
    <property type="protein sequence ID" value="CAL1605309.1"/>
    <property type="molecule type" value="Genomic_DNA"/>
</dbReference>
<evidence type="ECO:0000313" key="2">
    <source>
        <dbReference type="Proteomes" id="UP001497482"/>
    </source>
</evidence>
<keyword evidence="2" id="KW-1185">Reference proteome</keyword>
<dbReference type="Proteomes" id="UP001497482">
    <property type="component" value="Chromosome 5"/>
</dbReference>
<reference evidence="1 2" key="1">
    <citation type="submission" date="2024-04" db="EMBL/GenBank/DDBJ databases">
        <authorList>
            <person name="Waldvogel A.-M."/>
            <person name="Schoenle A."/>
        </authorList>
    </citation>
    <scope>NUCLEOTIDE SEQUENCE [LARGE SCALE GENOMIC DNA]</scope>
</reference>
<evidence type="ECO:0000313" key="1">
    <source>
        <dbReference type="EMBL" id="CAL1605309.1"/>
    </source>
</evidence>
<accession>A0AAV2LW62</accession>
<name>A0AAV2LW62_KNICA</name>